<dbReference type="AlphaFoldDB" id="A0A9D4VDZ3"/>
<comment type="subcellular location">
    <subcellularLocation>
        <location evidence="4">Secreted</location>
        <location evidence="4">Extracellular space</location>
        <location evidence="4">Apoplast</location>
    </subcellularLocation>
</comment>
<dbReference type="Proteomes" id="UP000886520">
    <property type="component" value="Chromosome 1"/>
</dbReference>
<sequence>MALLLMISLQSAEAKIPSFEAYNVLLRQGPNSTQGYNTVRCGGSEQRSVPPGAAQFGDIFCFDMPLYKEKDPNSELLGRVQGRYSFSQLTGGNVFVTETFILNGTSVPHKGSFSALGIEMIGKVSSKPITGGTDDYELVTGNAITTPIPGPLLDAFGNTQFWFNYQFLFS</sequence>
<evidence type="ECO:0000256" key="4">
    <source>
        <dbReference type="RuleBase" id="RU363099"/>
    </source>
</evidence>
<evidence type="ECO:0000313" key="5">
    <source>
        <dbReference type="EMBL" id="KAI5084796.1"/>
    </source>
</evidence>
<evidence type="ECO:0000313" key="6">
    <source>
        <dbReference type="Proteomes" id="UP000886520"/>
    </source>
</evidence>
<comment type="subunit">
    <text evidence="2 4">Homodimer.</text>
</comment>
<keyword evidence="6" id="KW-1185">Reference proteome</keyword>
<comment type="function">
    <text evidence="4">Dirigent proteins impart stereoselectivity on the phenoxy radical-coupling reaction, yielding optically active lignans from two molecules of coniferyl alcohol in the biosynthesis of lignans, flavonolignans, and alkaloids and thus plays a central role in plant secondary metabolism.</text>
</comment>
<evidence type="ECO:0000256" key="3">
    <source>
        <dbReference type="ARBA" id="ARBA00022525"/>
    </source>
</evidence>
<reference evidence="5" key="1">
    <citation type="submission" date="2021-01" db="EMBL/GenBank/DDBJ databases">
        <title>Adiantum capillus-veneris genome.</title>
        <authorList>
            <person name="Fang Y."/>
            <person name="Liao Q."/>
        </authorList>
    </citation>
    <scope>NUCLEOTIDE SEQUENCE</scope>
    <source>
        <strain evidence="5">H3</strain>
        <tissue evidence="5">Leaf</tissue>
    </source>
</reference>
<keyword evidence="4" id="KW-0052">Apoplast</keyword>
<evidence type="ECO:0000256" key="2">
    <source>
        <dbReference type="ARBA" id="ARBA00011738"/>
    </source>
</evidence>
<dbReference type="OrthoDB" id="1862428at2759"/>
<proteinExistence type="inferred from homology"/>
<dbReference type="GO" id="GO:0048046">
    <property type="term" value="C:apoplast"/>
    <property type="evidence" value="ECO:0007669"/>
    <property type="project" value="UniProtKB-SubCell"/>
</dbReference>
<dbReference type="EMBL" id="JABFUD020000001">
    <property type="protein sequence ID" value="KAI5084796.1"/>
    <property type="molecule type" value="Genomic_DNA"/>
</dbReference>
<keyword evidence="3 4" id="KW-0964">Secreted</keyword>
<comment type="caution">
    <text evidence="5">The sequence shown here is derived from an EMBL/GenBank/DDBJ whole genome shotgun (WGS) entry which is preliminary data.</text>
</comment>
<dbReference type="Gene3D" id="2.40.480.10">
    <property type="entry name" value="Allene oxide cyclase-like"/>
    <property type="match status" value="1"/>
</dbReference>
<accession>A0A9D4VDZ3</accession>
<organism evidence="5 6">
    <name type="scientific">Adiantum capillus-veneris</name>
    <name type="common">Maidenhair fern</name>
    <dbReference type="NCBI Taxonomy" id="13818"/>
    <lineage>
        <taxon>Eukaryota</taxon>
        <taxon>Viridiplantae</taxon>
        <taxon>Streptophyta</taxon>
        <taxon>Embryophyta</taxon>
        <taxon>Tracheophyta</taxon>
        <taxon>Polypodiopsida</taxon>
        <taxon>Polypodiidae</taxon>
        <taxon>Polypodiales</taxon>
        <taxon>Pteridineae</taxon>
        <taxon>Pteridaceae</taxon>
        <taxon>Vittarioideae</taxon>
        <taxon>Adiantum</taxon>
    </lineage>
</organism>
<protein>
    <recommendedName>
        <fullName evidence="4">Dirigent protein</fullName>
    </recommendedName>
</protein>
<dbReference type="Pfam" id="PF03018">
    <property type="entry name" value="Dirigent"/>
    <property type="match status" value="1"/>
</dbReference>
<evidence type="ECO:0000256" key="1">
    <source>
        <dbReference type="ARBA" id="ARBA00010746"/>
    </source>
</evidence>
<gene>
    <name evidence="5" type="ORF">GOP47_0000965</name>
</gene>
<comment type="similarity">
    <text evidence="1 4">Belongs to the plant dirigent protein family.</text>
</comment>
<dbReference type="GO" id="GO:0009699">
    <property type="term" value="P:phenylpropanoid biosynthetic process"/>
    <property type="evidence" value="ECO:0007669"/>
    <property type="project" value="UniProtKB-ARBA"/>
</dbReference>
<dbReference type="InterPro" id="IPR004265">
    <property type="entry name" value="Dirigent"/>
</dbReference>
<dbReference type="PANTHER" id="PTHR21495">
    <property type="entry name" value="NUCLEOPORIN-RELATED"/>
    <property type="match status" value="1"/>
</dbReference>
<name>A0A9D4VDZ3_ADICA</name>
<dbReference type="InterPro" id="IPR044859">
    <property type="entry name" value="Allene_oxi_cyc_Dirigent"/>
</dbReference>